<evidence type="ECO:0000313" key="2">
    <source>
        <dbReference type="Proteomes" id="UP000436822"/>
    </source>
</evidence>
<protein>
    <recommendedName>
        <fullName evidence="3">Sel1 repeat family protein</fullName>
    </recommendedName>
</protein>
<keyword evidence="2" id="KW-1185">Reference proteome</keyword>
<name>A0A6N6JFP6_9RHOB</name>
<proteinExistence type="predicted"/>
<dbReference type="Gene3D" id="1.25.40.10">
    <property type="entry name" value="Tetratricopeptide repeat domain"/>
    <property type="match status" value="1"/>
</dbReference>
<dbReference type="InterPro" id="IPR011990">
    <property type="entry name" value="TPR-like_helical_dom_sf"/>
</dbReference>
<evidence type="ECO:0008006" key="3">
    <source>
        <dbReference type="Google" id="ProtNLM"/>
    </source>
</evidence>
<dbReference type="SUPFAM" id="SSF81901">
    <property type="entry name" value="HCP-like"/>
    <property type="match status" value="1"/>
</dbReference>
<accession>A0A6N6JFP6</accession>
<gene>
    <name evidence="1" type="ORF">KIN_11820</name>
</gene>
<dbReference type="AlphaFoldDB" id="A0A6N6JFP6"/>
<comment type="caution">
    <text evidence="1">The sequence shown here is derived from an EMBL/GenBank/DDBJ whole genome shotgun (WGS) entry which is preliminary data.</text>
</comment>
<dbReference type="RefSeq" id="WP_159804979.1">
    <property type="nucleotide sequence ID" value="NZ_BLJE01000001.1"/>
</dbReference>
<organism evidence="1 2">
    <name type="scientific">Litoreibacter roseus</name>
    <dbReference type="NCBI Taxonomy" id="2601869"/>
    <lineage>
        <taxon>Bacteria</taxon>
        <taxon>Pseudomonadati</taxon>
        <taxon>Pseudomonadota</taxon>
        <taxon>Alphaproteobacteria</taxon>
        <taxon>Rhodobacterales</taxon>
        <taxon>Roseobacteraceae</taxon>
        <taxon>Litoreibacter</taxon>
    </lineage>
</organism>
<dbReference type="Proteomes" id="UP000436822">
    <property type="component" value="Unassembled WGS sequence"/>
</dbReference>
<reference evidence="1 2" key="1">
    <citation type="submission" date="2019-12" db="EMBL/GenBank/DDBJ databases">
        <title>Litoreibacter badius sp. nov., a novel bacteriochlorophyll a-containing bacterium in the genus Litoreibacter.</title>
        <authorList>
            <person name="Kanamuro M."/>
            <person name="Takabe Y."/>
            <person name="Mori K."/>
            <person name="Takaichi S."/>
            <person name="Hanada S."/>
        </authorList>
    </citation>
    <scope>NUCLEOTIDE SEQUENCE [LARGE SCALE GENOMIC DNA]</scope>
    <source>
        <strain evidence="1 2">K6</strain>
    </source>
</reference>
<evidence type="ECO:0000313" key="1">
    <source>
        <dbReference type="EMBL" id="GFE64108.1"/>
    </source>
</evidence>
<sequence>MSDQSRQDRLTEARKLLDASAFVSSNLLAEDMLAWARKLIEADVMEGDAEATWLSGELSTDYTGTPAEVEARHLDHLNASAAAGVIEAKFKLSLFLFDQGETSRAATLCQEAAEAGLPAAMWCHGLDLISGTARDRNEATGIDYIRRAAEQNVANAVKFMADTTALGQFGLTQDEAEGALWHRRLNSPQVYWI</sequence>
<dbReference type="EMBL" id="BLJE01000001">
    <property type="protein sequence ID" value="GFE64108.1"/>
    <property type="molecule type" value="Genomic_DNA"/>
</dbReference>